<evidence type="ECO:0000313" key="2">
    <source>
        <dbReference type="Proteomes" id="UP000016934"/>
    </source>
</evidence>
<organism evidence="1 2">
    <name type="scientific">Cochliobolus sativus (strain ND90Pr / ATCC 201652)</name>
    <name type="common">Common root rot and spot blotch fungus</name>
    <name type="synonym">Bipolaris sorokiniana</name>
    <dbReference type="NCBI Taxonomy" id="665912"/>
    <lineage>
        <taxon>Eukaryota</taxon>
        <taxon>Fungi</taxon>
        <taxon>Dikarya</taxon>
        <taxon>Ascomycota</taxon>
        <taxon>Pezizomycotina</taxon>
        <taxon>Dothideomycetes</taxon>
        <taxon>Pleosporomycetidae</taxon>
        <taxon>Pleosporales</taxon>
        <taxon>Pleosporineae</taxon>
        <taxon>Pleosporaceae</taxon>
        <taxon>Bipolaris</taxon>
    </lineage>
</organism>
<keyword evidence="2" id="KW-1185">Reference proteome</keyword>
<dbReference type="KEGG" id="bsc:COCSADRAFT_350377"/>
<reference evidence="1 2" key="1">
    <citation type="journal article" date="2012" name="PLoS Pathog.">
        <title>Diverse lifestyles and strategies of plant pathogenesis encoded in the genomes of eighteen Dothideomycetes fungi.</title>
        <authorList>
            <person name="Ohm R.A."/>
            <person name="Feau N."/>
            <person name="Henrissat B."/>
            <person name="Schoch C.L."/>
            <person name="Horwitz B.A."/>
            <person name="Barry K.W."/>
            <person name="Condon B.J."/>
            <person name="Copeland A.C."/>
            <person name="Dhillon B."/>
            <person name="Glaser F."/>
            <person name="Hesse C.N."/>
            <person name="Kosti I."/>
            <person name="LaButti K."/>
            <person name="Lindquist E.A."/>
            <person name="Lucas S."/>
            <person name="Salamov A.A."/>
            <person name="Bradshaw R.E."/>
            <person name="Ciuffetti L."/>
            <person name="Hamelin R.C."/>
            <person name="Kema G.H.J."/>
            <person name="Lawrence C."/>
            <person name="Scott J.A."/>
            <person name="Spatafora J.W."/>
            <person name="Turgeon B.G."/>
            <person name="de Wit P.J.G.M."/>
            <person name="Zhong S."/>
            <person name="Goodwin S.B."/>
            <person name="Grigoriev I.V."/>
        </authorList>
    </citation>
    <scope>NUCLEOTIDE SEQUENCE [LARGE SCALE GENOMIC DNA]</scope>
    <source>
        <strain evidence="2">ND90Pr / ATCC 201652</strain>
    </source>
</reference>
<reference evidence="2" key="2">
    <citation type="journal article" date="2013" name="PLoS Genet.">
        <title>Comparative genome structure, secondary metabolite, and effector coding capacity across Cochliobolus pathogens.</title>
        <authorList>
            <person name="Condon B.J."/>
            <person name="Leng Y."/>
            <person name="Wu D."/>
            <person name="Bushley K.E."/>
            <person name="Ohm R.A."/>
            <person name="Otillar R."/>
            <person name="Martin J."/>
            <person name="Schackwitz W."/>
            <person name="Grimwood J."/>
            <person name="MohdZainudin N."/>
            <person name="Xue C."/>
            <person name="Wang R."/>
            <person name="Manning V.A."/>
            <person name="Dhillon B."/>
            <person name="Tu Z.J."/>
            <person name="Steffenson B.J."/>
            <person name="Salamov A."/>
            <person name="Sun H."/>
            <person name="Lowry S."/>
            <person name="LaButti K."/>
            <person name="Han J."/>
            <person name="Copeland A."/>
            <person name="Lindquist E."/>
            <person name="Barry K."/>
            <person name="Schmutz J."/>
            <person name="Baker S.E."/>
            <person name="Ciuffetti L.M."/>
            <person name="Grigoriev I.V."/>
            <person name="Zhong S."/>
            <person name="Turgeon B.G."/>
        </authorList>
    </citation>
    <scope>NUCLEOTIDE SEQUENCE [LARGE SCALE GENOMIC DNA]</scope>
    <source>
        <strain evidence="2">ND90Pr / ATCC 201652</strain>
    </source>
</reference>
<proteinExistence type="predicted"/>
<dbReference type="AlphaFoldDB" id="M2SND0"/>
<dbReference type="Proteomes" id="UP000016934">
    <property type="component" value="Unassembled WGS sequence"/>
</dbReference>
<dbReference type="OrthoDB" id="10293023at2759"/>
<evidence type="ECO:0000313" key="1">
    <source>
        <dbReference type="EMBL" id="EMD68668.1"/>
    </source>
</evidence>
<dbReference type="EMBL" id="KB445638">
    <property type="protein sequence ID" value="EMD68668.1"/>
    <property type="molecule type" value="Genomic_DNA"/>
</dbReference>
<protein>
    <submittedName>
        <fullName evidence="1">Uncharacterized protein</fullName>
    </submittedName>
</protein>
<dbReference type="RefSeq" id="XP_007696212.1">
    <property type="nucleotide sequence ID" value="XM_007698022.1"/>
</dbReference>
<sequence>MAHFPVVGSYSSLLNNVPSRCHGKPWDGSRRQRTICLDARGALSDTLDASIIDIYRCHSARSCHSLRPVAEELLDPMLIRVQDTFCVEKLQKWSKHGGDAMEMIAQSDHANSCRGPKVHTKPRVDVIREVSVACCKLAGSKSLQASFGHPINADPGKLPAHCAIQVSILSKTSVEESESRVRPHVRAKYEGTLGAVHSAWLMERSRQCRRYARPTCATFQETPADDLTDPSGSIVQTVRLLRGVKWGWKSYNSSAAALFPVVNARILHC</sequence>
<dbReference type="GeneID" id="19138022"/>
<name>M2SND0_COCSN</name>
<gene>
    <name evidence="1" type="ORF">COCSADRAFT_350377</name>
</gene>
<dbReference type="HOGENOM" id="CLU_1175229_0_0_1"/>
<accession>M2SND0</accession>